<comment type="caution">
    <text evidence="2">The sequence shown here is derived from an EMBL/GenBank/DDBJ whole genome shotgun (WGS) entry which is preliminary data.</text>
</comment>
<evidence type="ECO:0000313" key="3">
    <source>
        <dbReference type="Proteomes" id="UP001162031"/>
    </source>
</evidence>
<feature type="region of interest" description="Disordered" evidence="1">
    <location>
        <begin position="2106"/>
        <end position="2127"/>
    </location>
</feature>
<dbReference type="GO" id="GO:0006890">
    <property type="term" value="P:retrograde vesicle-mediated transport, Golgi to endoplasmic reticulum"/>
    <property type="evidence" value="ECO:0007669"/>
    <property type="project" value="TreeGrafter"/>
</dbReference>
<sequence length="2746" mass="305993">MATAPPLLLAARELVRGAETSLPLNVTVVAFAVSPAHVAVVFCSHTERRCARLGVFKTAESIDEEKVELFFDLVVDLDEERASEGGESHHWSIVWSPDLKFLVVSGGSGGIMWVFTCPQWLDCTASPKAPADSSQLLRVDPSNYLTRKHWNPATNIVSVFFPTQSGKTLFVLSEDGVWLRLNVRLAKLALHAMEQSASQDTIGMFSMKTVKTLTQWHAGITAACYDLASCLLVVSGGVSDPSLDLVRKQASSLSVWKVGSDTDSNEPGELLDFTLLVKGRNQQFDDDASHNETEELRVHSAVTVERSGLLARVKGVLFGLVGMHVDSNLSETRSLQGFVRHLALAPNGTFVSMVDDLGRIAIRKVDACADVLKWQEVQGCSIAGTEGIAVATVVWLTSDLVGLMLSNNSVIFARFETHCEEKTIANGDEEKDKSLGLSASLEFIPVRFHRHAMSVLACAEHTLAFDVIKSTSSAENNSAFTAVEFVLTGNVWTINEIQSLNMKPFIELLMNEERLEDALEMVAFQKANVNGVSADEIHRRMWKRYRKTAARLEETATNSKACIDPNLQDLVLISTQPQGRFPREDRGEFRAALDHLRAMSDKDWVLDECLHLIADDSFTNMKHILDLAWDALVCLNNGDEVADELLHKKVDLQRFIYRLETLRLIMCEENGLSTMPEAADGLVDGATYALFRSSSVSKTAKQFAREGRVDALKILLHRHSWNLVPCWMDILEQISSSVSPYLYAELLLTNSAQNESNDHIWTLRRSIDGLFQSDDGNDLVTSVALSEQNYHYDLTDEEQIRFNEYTSIDCDERNMAYYEWLRRRVLELDSRYGQLAFSYQLSRLASTCLSEWAPSGTKKPLEELFLQTERLYNCVHTFNLSACCLLPLDEWSTLSMHDQAMIVVGASDKELADDITLAIERLEKVFVTQRQDCRYALDDLMSRLAHTVSSKYSLPGLTLAAEIIKRSSPSIEPTKRWIQSDTQLIETALNVVYSVHLCKDFGGRAPIVGAKAYMQRHSVVVEQCWTIFQSLPIRKENDLPEIAQLQVAVDEMEGLLIAVDVLSKYGVATLPGQLKSQILANSDGATGECANVGLHDLIEEMSSFAFSGKVANDKENGYGSQWVEVLQDAAKLKEHAFGERLSQEMVLDIILKQLLASERVDVNSAQAVVKHWIASDVEAIERVLDNLFAATRAKLDCISGYSEGRSAIHTAASSCVSIARQLLSLPVWDGSDRAVRRTKEYYTEALSHEQDVADACELLDLLTHGTMKMSPPQLRTSQPEEDVLNIRLNTVYQVFASNPSNYKPSVRVKEWLGQRRVGELNDGTRTDSCTGPLFAIMHLAKLLHVETQKLNIWMKGAYAALYCIDYEVAYDLTMKVIANISAEADRIADCSGGGDQVTLLHLVSLVLDLVSASSFYSWTKKRNLCCALFSVSDMSSTGLFAHQATDLVLSWFEKVDAVCAILIDLGLSDADLEQRRLIDGKNPRSAESALLRELKIVVALLVGEKDDRRLILRLLQRGVRLAFVLSESVGSITNYDIRESVLTFLQQMVQICVQGAGELAPTSNGTESGDWRQYMELAFGYLYLLGEYSGDYGSFEAFCVKEVLSPLFVDPAGPKSSTTSSSDTLQKHEIVVRGLHDFYLLQAAQANEVTITSDLGALSSRSECLTTLPFSYETTQMAASFVEFSGDRTLDNSTDSAAMRSKPRLLSPEHRNVTYLSLAQRCQEWLVSQKKSQEFEQMTLLLGTKFDTECFLQDESYRKKQIMSLATKKEHFHLSKQLATKYGIDEYECLLAYIKCACLFPSHSCQAGRREQLDETFSIDRIDILGEALQRPIDFGDFLLQSDTGGDPGLYDMIDGTDHVGVLFVLRMILECSKRSCGESVERMSPHEYSLFPLPKGSIDKISLLFMCFKKLKSIRDSLDVLDVNLKLIGTASTTKELLTPVTDPEAMTTSRKVAVEAVRPLLTGKTVKVATKILRRLYNVTPSAMVMIYINDLLMSKWKEDGTAATSDAQLSDVAFRAYEACVPCLSVLSNEHLMVFHHMFLNGSKGKHPLDLVTHLDLTKEFYGQRLIGLQHFGGLLTPEKRVDFVTDTLSVFQSKYNSWQLFGPRSSVSSSSSTASSSSASWDPTQYKRKEQELSYLERELAENMCHFLLEKIGKSGLTFAASESAIDMSKILEPVTAAFKAWFAVDPLQQATNEDSFCNTTLMELCHHVTSVDLSSLIMELALRAGGSTMSEDTAATVIAESYKTAVTNLVNRHVDPTCDEQKRCDRWVERLVWTWITGASVPSSSEEVELRDHLRATLAISRDEKSKAHALYMHAVMLFSQSPSALLKEIGSARQSEMYSPSDGNEGSSKSLVAVVRQTVLSQWEQLIRQKEDQRKWSEAAILSHVLQSCEFARINSAKLATCHLGLQVKAVWSALLMEHEMDRFEPQRVFSIPSHDMPTHFAAVFEELLSFVEAHSGDGNAEAMHFAEQATVALSNLLVRRSNVQGDSAQCSDSAWRNEQRVAMQARTRAQFQVGAAVERPTTSQKDVALCWSALFARGIWGTHLLDWYTAHAYAELSSEAEGTEAVVLTHWEASKTDVAVQLLLMCPFDELRSKHVDRLLHSVQQLPRDSPSWSAVMELALLRFDVAELIQHGLYSSVVAFLLQDVNREPVRWTSSGAYVVCALVMQGEYAAAGRLTCALRHAHPLLWDVENARLLLSSYLRTLASLPMRHSAIDDTDQSHVQHEVYVKTSRHLAKALD</sequence>
<dbReference type="GO" id="GO:0000149">
    <property type="term" value="F:SNARE binding"/>
    <property type="evidence" value="ECO:0007669"/>
    <property type="project" value="TreeGrafter"/>
</dbReference>
<feature type="compositionally biased region" description="Low complexity" evidence="1">
    <location>
        <begin position="2109"/>
        <end position="2124"/>
    </location>
</feature>
<dbReference type="EMBL" id="CANTFL010001372">
    <property type="protein sequence ID" value="CAI5738431.1"/>
    <property type="molecule type" value="Genomic_DNA"/>
</dbReference>
<evidence type="ECO:0000256" key="1">
    <source>
        <dbReference type="SAM" id="MobiDB-lite"/>
    </source>
</evidence>
<protein>
    <recommendedName>
        <fullName evidence="4">Sec39 domain-containing protein</fullName>
    </recommendedName>
</protein>
<name>A0AAV0UNH5_HYABA</name>
<dbReference type="SUPFAM" id="SSF101908">
    <property type="entry name" value="Putative isomerase YbhE"/>
    <property type="match status" value="1"/>
</dbReference>
<evidence type="ECO:0000313" key="2">
    <source>
        <dbReference type="EMBL" id="CAI5738431.1"/>
    </source>
</evidence>
<reference evidence="2" key="1">
    <citation type="submission" date="2022-12" db="EMBL/GenBank/DDBJ databases">
        <authorList>
            <person name="Webb A."/>
        </authorList>
    </citation>
    <scope>NUCLEOTIDE SEQUENCE</scope>
    <source>
        <strain evidence="2">Hp1</strain>
    </source>
</reference>
<keyword evidence="3" id="KW-1185">Reference proteome</keyword>
<dbReference type="PANTHER" id="PTHR15922">
    <property type="entry name" value="NEUROBLASTOMA-AMPLIFIED SEQUENCE"/>
    <property type="match status" value="1"/>
</dbReference>
<gene>
    <name evidence="2" type="ORF">HBR001_LOCUS7484</name>
</gene>
<dbReference type="GO" id="GO:0070939">
    <property type="term" value="C:Dsl1/NZR complex"/>
    <property type="evidence" value="ECO:0007669"/>
    <property type="project" value="TreeGrafter"/>
</dbReference>
<accession>A0AAV0UNH5</accession>
<evidence type="ECO:0008006" key="4">
    <source>
        <dbReference type="Google" id="ProtNLM"/>
    </source>
</evidence>
<organism evidence="2 3">
    <name type="scientific">Hyaloperonospora brassicae</name>
    <name type="common">Brassica downy mildew</name>
    <name type="synonym">Peronospora brassicae</name>
    <dbReference type="NCBI Taxonomy" id="162125"/>
    <lineage>
        <taxon>Eukaryota</taxon>
        <taxon>Sar</taxon>
        <taxon>Stramenopiles</taxon>
        <taxon>Oomycota</taxon>
        <taxon>Peronosporomycetes</taxon>
        <taxon>Peronosporales</taxon>
        <taxon>Peronosporaceae</taxon>
        <taxon>Hyaloperonospora</taxon>
    </lineage>
</organism>
<dbReference type="Proteomes" id="UP001162031">
    <property type="component" value="Unassembled WGS sequence"/>
</dbReference>
<proteinExistence type="predicted"/>
<dbReference type="PANTHER" id="PTHR15922:SF2">
    <property type="entry name" value="NBAS SUBUNIT OF NRZ TETHERING COMPLEX"/>
    <property type="match status" value="1"/>
</dbReference>